<dbReference type="GeneID" id="24441071"/>
<sequence length="117" mass="13806">MQSKYCKQSIQCLQITLILKAKSKYLKLITLIIISKNSKKKIIFKIKITRFQIIQQNNSLFAMNNQQNQSIKINGNYMISCQISKNLKIKLILLNYRKICLQILINLNNKLRRISFN</sequence>
<reference evidence="2" key="1">
    <citation type="journal article" date="2006" name="PLoS Biol.">
        <title>Macronuclear genome sequence of the ciliate Tetrahymena thermophila, a model eukaryote.</title>
        <authorList>
            <person name="Eisen J.A."/>
            <person name="Coyne R.S."/>
            <person name="Wu M."/>
            <person name="Wu D."/>
            <person name="Thiagarajan M."/>
            <person name="Wortman J.R."/>
            <person name="Badger J.H."/>
            <person name="Ren Q."/>
            <person name="Amedeo P."/>
            <person name="Jones K.M."/>
            <person name="Tallon L.J."/>
            <person name="Delcher A.L."/>
            <person name="Salzberg S.L."/>
            <person name="Silva J.C."/>
            <person name="Haas B.J."/>
            <person name="Majoros W.H."/>
            <person name="Farzad M."/>
            <person name="Carlton J.M."/>
            <person name="Smith R.K. Jr."/>
            <person name="Garg J."/>
            <person name="Pearlman R.E."/>
            <person name="Karrer K.M."/>
            <person name="Sun L."/>
            <person name="Manning G."/>
            <person name="Elde N.C."/>
            <person name="Turkewitz A.P."/>
            <person name="Asai D.J."/>
            <person name="Wilkes D.E."/>
            <person name="Wang Y."/>
            <person name="Cai H."/>
            <person name="Collins K."/>
            <person name="Stewart B.A."/>
            <person name="Lee S.R."/>
            <person name="Wilamowska K."/>
            <person name="Weinberg Z."/>
            <person name="Ruzzo W.L."/>
            <person name="Wloga D."/>
            <person name="Gaertig J."/>
            <person name="Frankel J."/>
            <person name="Tsao C.-C."/>
            <person name="Gorovsky M.A."/>
            <person name="Keeling P.J."/>
            <person name="Waller R.F."/>
            <person name="Patron N.J."/>
            <person name="Cherry J.M."/>
            <person name="Stover N.A."/>
            <person name="Krieger C.J."/>
            <person name="del Toro C."/>
            <person name="Ryder H.F."/>
            <person name="Williamson S.C."/>
            <person name="Barbeau R.A."/>
            <person name="Hamilton E.P."/>
            <person name="Orias E."/>
        </authorList>
    </citation>
    <scope>NUCLEOTIDE SEQUENCE [LARGE SCALE GENOMIC DNA]</scope>
    <source>
        <strain evidence="2">SB210</strain>
    </source>
</reference>
<name>W7WZZ9_TETTS</name>
<accession>W7WZZ9</accession>
<evidence type="ECO:0000313" key="1">
    <source>
        <dbReference type="EMBL" id="EWS71192.1"/>
    </source>
</evidence>
<dbReference type="InParanoid" id="W7WZZ9"/>
<proteinExistence type="predicted"/>
<evidence type="ECO:0000313" key="2">
    <source>
        <dbReference type="Proteomes" id="UP000009168"/>
    </source>
</evidence>
<dbReference type="EMBL" id="GG662258">
    <property type="protein sequence ID" value="EWS71192.1"/>
    <property type="molecule type" value="Genomic_DNA"/>
</dbReference>
<gene>
    <name evidence="1" type="ORF">TTHERM_000904049</name>
</gene>
<dbReference type="AlphaFoldDB" id="W7WZZ9"/>
<dbReference type="Proteomes" id="UP000009168">
    <property type="component" value="Unassembled WGS sequence"/>
</dbReference>
<protein>
    <submittedName>
        <fullName evidence="1">Uncharacterized protein</fullName>
    </submittedName>
</protein>
<dbReference type="KEGG" id="tet:TTHERM_000904049"/>
<organism evidence="1 2">
    <name type="scientific">Tetrahymena thermophila (strain SB210)</name>
    <dbReference type="NCBI Taxonomy" id="312017"/>
    <lineage>
        <taxon>Eukaryota</taxon>
        <taxon>Sar</taxon>
        <taxon>Alveolata</taxon>
        <taxon>Ciliophora</taxon>
        <taxon>Intramacronucleata</taxon>
        <taxon>Oligohymenophorea</taxon>
        <taxon>Hymenostomatida</taxon>
        <taxon>Tetrahymenina</taxon>
        <taxon>Tetrahymenidae</taxon>
        <taxon>Tetrahymena</taxon>
    </lineage>
</organism>
<keyword evidence="2" id="KW-1185">Reference proteome</keyword>
<dbReference type="RefSeq" id="XP_012656290.1">
    <property type="nucleotide sequence ID" value="XM_012800836.1"/>
</dbReference>